<dbReference type="InterPro" id="IPR016689">
    <property type="entry name" value="ESCRT-2_cplx_Snf8"/>
</dbReference>
<dbReference type="InterPro" id="IPR036390">
    <property type="entry name" value="WH_DNA-bd_sf"/>
</dbReference>
<dbReference type="AlphaFoldDB" id="A0A7S1VYZ2"/>
<dbReference type="PANTHER" id="PTHR12806:SF0">
    <property type="entry name" value="VACUOLAR-SORTING PROTEIN SNF8"/>
    <property type="match status" value="1"/>
</dbReference>
<dbReference type="Pfam" id="PF04157">
    <property type="entry name" value="EAP30"/>
    <property type="match status" value="1"/>
</dbReference>
<comment type="similarity">
    <text evidence="1">Belongs to the SNF8 family.</text>
</comment>
<gene>
    <name evidence="2" type="ORF">ACAT0790_LOCUS26713</name>
</gene>
<evidence type="ECO:0000313" key="2">
    <source>
        <dbReference type="EMBL" id="CAD9140545.1"/>
    </source>
</evidence>
<dbReference type="InterPro" id="IPR040608">
    <property type="entry name" value="Snf8/Vps36"/>
</dbReference>
<dbReference type="Gene3D" id="1.10.10.10">
    <property type="entry name" value="Winged helix-like DNA-binding domain superfamily/Winged helix DNA-binding domain"/>
    <property type="match status" value="2"/>
</dbReference>
<dbReference type="GO" id="GO:0000814">
    <property type="term" value="C:ESCRT II complex"/>
    <property type="evidence" value="ECO:0007669"/>
    <property type="project" value="InterPro"/>
</dbReference>
<evidence type="ECO:0000256" key="1">
    <source>
        <dbReference type="ARBA" id="ARBA00009834"/>
    </source>
</evidence>
<dbReference type="EMBL" id="HBGE01044308">
    <property type="protein sequence ID" value="CAD9140545.1"/>
    <property type="molecule type" value="Transcribed_RNA"/>
</dbReference>
<name>A0A7S1VYZ2_ALECA</name>
<dbReference type="GO" id="GO:0043328">
    <property type="term" value="P:protein transport to vacuole involved in ubiquitin-dependent protein catabolic process via the multivesicular body sorting pathway"/>
    <property type="evidence" value="ECO:0007669"/>
    <property type="project" value="TreeGrafter"/>
</dbReference>
<evidence type="ECO:0008006" key="3">
    <source>
        <dbReference type="Google" id="ProtNLM"/>
    </source>
</evidence>
<protein>
    <recommendedName>
        <fullName evidence="3">Vacuolar-sorting protein SNF8</fullName>
    </recommendedName>
</protein>
<sequence length="248" mass="26707">MRRGPGVAGLMKRKEATNNMGAVGEQLEETKVAHAKAQLQSLRTALSDFAQKHRNRINSEPQFRQAFCEMCVAAGVDPLASSKGLWDELLGVGHFYNELAVQVLTACLRTRDVNGGLLDIHECLRLVQASRPAGQAVDADDVQRAVSRLSALGRGVGLRSCGGRRLLYSVPDELSGDPAQALEVAARAGGHVSSEELQREMGWSEARADAALAHFVREGLCWVDAQDPSTKRRCWFPSIALAGAACSS</sequence>
<dbReference type="Gene3D" id="6.10.140.180">
    <property type="match status" value="1"/>
</dbReference>
<dbReference type="SUPFAM" id="SSF46785">
    <property type="entry name" value="Winged helix' DNA-binding domain"/>
    <property type="match status" value="2"/>
</dbReference>
<proteinExistence type="inferred from homology"/>
<organism evidence="2">
    <name type="scientific">Alexandrium catenella</name>
    <name type="common">Red tide dinoflagellate</name>
    <name type="synonym">Gonyaulax catenella</name>
    <dbReference type="NCBI Taxonomy" id="2925"/>
    <lineage>
        <taxon>Eukaryota</taxon>
        <taxon>Sar</taxon>
        <taxon>Alveolata</taxon>
        <taxon>Dinophyceae</taxon>
        <taxon>Gonyaulacales</taxon>
        <taxon>Pyrocystaceae</taxon>
        <taxon>Alexandrium</taxon>
    </lineage>
</organism>
<reference evidence="2" key="1">
    <citation type="submission" date="2021-01" db="EMBL/GenBank/DDBJ databases">
        <authorList>
            <person name="Corre E."/>
            <person name="Pelletier E."/>
            <person name="Niang G."/>
            <person name="Scheremetjew M."/>
            <person name="Finn R."/>
            <person name="Kale V."/>
            <person name="Holt S."/>
            <person name="Cochrane G."/>
            <person name="Meng A."/>
            <person name="Brown T."/>
            <person name="Cohen L."/>
        </authorList>
    </citation>
    <scope>NUCLEOTIDE SEQUENCE</scope>
    <source>
        <strain evidence="2">OF101</strain>
    </source>
</reference>
<dbReference type="PANTHER" id="PTHR12806">
    <property type="entry name" value="EAP30 SUBUNIT OF ELL COMPLEX"/>
    <property type="match status" value="1"/>
</dbReference>
<accession>A0A7S1VYZ2</accession>
<dbReference type="InterPro" id="IPR036388">
    <property type="entry name" value="WH-like_DNA-bd_sf"/>
</dbReference>